<dbReference type="InterPro" id="IPR033708">
    <property type="entry name" value="Anticodon_Ile_BEm"/>
</dbReference>
<name>W8B8L7_CERCA</name>
<dbReference type="NCBIfam" id="TIGR00392">
    <property type="entry name" value="ileS"/>
    <property type="match status" value="1"/>
</dbReference>
<dbReference type="SUPFAM" id="SSF50677">
    <property type="entry name" value="ValRS/IleRS/LeuRS editing domain"/>
    <property type="match status" value="1"/>
</dbReference>
<reference evidence="12" key="3">
    <citation type="submission" date="2020-11" db="EMBL/GenBank/DDBJ databases">
        <authorList>
            <person name="Whitehead M."/>
        </authorList>
    </citation>
    <scope>NUCLEOTIDE SEQUENCE</scope>
    <source>
        <strain evidence="12">EGII</strain>
    </source>
</reference>
<dbReference type="EMBL" id="GAMC01011606">
    <property type="protein sequence ID" value="JAB94949.1"/>
    <property type="molecule type" value="mRNA"/>
</dbReference>
<feature type="domain" description="Aminoacyl-tRNA synthetase class Ia" evidence="10">
    <location>
        <begin position="63"/>
        <end position="663"/>
    </location>
</feature>
<evidence type="ECO:0000256" key="3">
    <source>
        <dbReference type="ARBA" id="ARBA00022598"/>
    </source>
</evidence>
<dbReference type="Pfam" id="PF00133">
    <property type="entry name" value="tRNA-synt_1"/>
    <property type="match status" value="1"/>
</dbReference>
<evidence type="ECO:0000313" key="14">
    <source>
        <dbReference type="Proteomes" id="UP000606786"/>
    </source>
</evidence>
<dbReference type="InterPro" id="IPR009008">
    <property type="entry name" value="Val/Leu/Ile-tRNA-synth_edit"/>
</dbReference>
<evidence type="ECO:0000313" key="12">
    <source>
        <dbReference type="EMBL" id="CAD7003603.1"/>
    </source>
</evidence>
<dbReference type="AlphaFoldDB" id="W8B8L7"/>
<dbReference type="EMBL" id="GAMC01011608">
    <property type="protein sequence ID" value="JAB94947.1"/>
    <property type="molecule type" value="mRNA"/>
</dbReference>
<dbReference type="InterPro" id="IPR009080">
    <property type="entry name" value="tRNAsynth_Ia_anticodon-bd"/>
</dbReference>
<keyword evidence="14" id="KW-1185">Reference proteome</keyword>
<dbReference type="CDD" id="cd07960">
    <property type="entry name" value="Anticodon_Ia_Ile_BEm"/>
    <property type="match status" value="1"/>
</dbReference>
<sequence length="942" mass="108026">MLKLILNFTSVRNFSIKQATKPPIKYTNTINLPKTKFANRVSAAKRLETERHLVESVFSQAYSYQQQHNSEPTFVLHDGPPYANGDLHMGHAVNKILKDITLRNHVTRGQKVHYVPGWDCHGLPIELKATATKVKEQGVEQDVLCIRHRSRKFALDAIARQKSEFRSWGILGDWLKDEYIYMTMRPDFIINQLEMFMDFYERGLVFRDLKPVYWSPSSRTALAEAELEYDVNFISPSVYIRFRMTNAPSSVKVAPNTNMYSLVWTTTPWTLPSNQAICYNPSMEYNVIKLNNFGDDLYLIGKSLLQNFAETTGISYEHITTLQGIDLTNCTYQHPFLVDHKNLPFFAAAHVQDSKGTGLVHTAPAHGPEDFLVGLEHKLPVICFVNEEGIYSSEAPNFLRGKTALGEGDQLVLENIARDVVHASKLSHSYPIDWRTKQPVIIRASEQWFLNTEQLKDRAIEEISKINVYPRLQADASRRALITQVRKRPYWCISRQRVWGVPIPVFYERKTKKIILNRSLNNHICTLIKKEGNVDFWWSKSIEEILPSSIQQSLNISTADLEKSGDIFDIWFDSGSTWSSVLKNEKVADVYLEGYDQFSGWFQSALLTSIAARNRAPYKSIFVHGFTVDDKGHKMSKSLGNVISPNDIIKKYGADVLRWWAASHGSQNMSITVSEKLMQQAAENVNKLRATLRYLNGVIGNTTEMRYDNSTFLNRYILSTLLEYENEIRHLYDACEYNRVVTSIQNFVANQISAIYVHTIKDRLYCGDEKDLRNIQCTLLNCYMVLCSTLWPITPFLVEESWLHYDPKSAFHQQHFNGNQNWKDVNAENTITAALEIKRLINQQAGSTNSFYLSVQISYNKSNEQMKLLNELHEAEGTSMNNSELCEILQVQNVTLLPSNQVDLCDIDVKKLELNLCPRCRRFAVETVDCVCDRCAQVLAKK</sequence>
<reference evidence="13" key="1">
    <citation type="submission" date="2013-07" db="EMBL/GenBank/DDBJ databases">
        <authorList>
            <person name="Geib S."/>
        </authorList>
    </citation>
    <scope>NUCLEOTIDE SEQUENCE</scope>
</reference>
<dbReference type="InterPro" id="IPR001412">
    <property type="entry name" value="aa-tRNA-synth_I_CS"/>
</dbReference>
<keyword evidence="6 9" id="KW-0648">Protein biosynthesis</keyword>
<evidence type="ECO:0000256" key="1">
    <source>
        <dbReference type="ARBA" id="ARBA00005594"/>
    </source>
</evidence>
<dbReference type="EC" id="6.1.1.5" evidence="2"/>
<dbReference type="GO" id="GO:0002161">
    <property type="term" value="F:aminoacyl-tRNA deacylase activity"/>
    <property type="evidence" value="ECO:0007669"/>
    <property type="project" value="InterPro"/>
</dbReference>
<dbReference type="CTD" id="39762"/>
<accession>W8B8L7</accession>
<dbReference type="GO" id="GO:0004822">
    <property type="term" value="F:isoleucine-tRNA ligase activity"/>
    <property type="evidence" value="ECO:0007669"/>
    <property type="project" value="UniProtKB-EC"/>
</dbReference>
<dbReference type="GO" id="GO:0006428">
    <property type="term" value="P:isoleucyl-tRNA aminoacylation"/>
    <property type="evidence" value="ECO:0007669"/>
    <property type="project" value="InterPro"/>
</dbReference>
<dbReference type="GO" id="GO:0005524">
    <property type="term" value="F:ATP binding"/>
    <property type="evidence" value="ECO:0007669"/>
    <property type="project" value="UniProtKB-KW"/>
</dbReference>
<evidence type="ECO:0000256" key="9">
    <source>
        <dbReference type="RuleBase" id="RU363035"/>
    </source>
</evidence>
<dbReference type="GO" id="GO:0000049">
    <property type="term" value="F:tRNA binding"/>
    <property type="evidence" value="ECO:0007669"/>
    <property type="project" value="InterPro"/>
</dbReference>
<reference evidence="13" key="2">
    <citation type="journal article" date="2014" name="BMC Genomics">
        <title>A genomic perspective to assessing quality of mass-reared SIT flies used in Mediterranean fruit fly (Ceratitis capitata) eradication in California.</title>
        <authorList>
            <person name="Calla B."/>
            <person name="Hall B."/>
            <person name="Hou S."/>
            <person name="Geib S.M."/>
        </authorList>
    </citation>
    <scope>NUCLEOTIDE SEQUENCE</scope>
</reference>
<keyword evidence="4 9" id="KW-0547">Nucleotide-binding</keyword>
<dbReference type="InterPro" id="IPR002301">
    <property type="entry name" value="Ile-tRNA-ligase"/>
</dbReference>
<dbReference type="GeneID" id="101452368"/>
<dbReference type="GO" id="GO:0005739">
    <property type="term" value="C:mitochondrion"/>
    <property type="evidence" value="ECO:0007669"/>
    <property type="project" value="TreeGrafter"/>
</dbReference>
<dbReference type="Pfam" id="PF08264">
    <property type="entry name" value="Anticodon_1"/>
    <property type="match status" value="1"/>
</dbReference>
<dbReference type="Gene3D" id="3.90.740.10">
    <property type="entry name" value="Valyl/Leucyl/Isoleucyl-tRNA synthetase, editing domain"/>
    <property type="match status" value="1"/>
</dbReference>
<organism evidence="13">
    <name type="scientific">Ceratitis capitata</name>
    <name type="common">Mediterranean fruit fly</name>
    <name type="synonym">Tephritis capitata</name>
    <dbReference type="NCBI Taxonomy" id="7213"/>
    <lineage>
        <taxon>Eukaryota</taxon>
        <taxon>Metazoa</taxon>
        <taxon>Ecdysozoa</taxon>
        <taxon>Arthropoda</taxon>
        <taxon>Hexapoda</taxon>
        <taxon>Insecta</taxon>
        <taxon>Pterygota</taxon>
        <taxon>Neoptera</taxon>
        <taxon>Endopterygota</taxon>
        <taxon>Diptera</taxon>
        <taxon>Brachycera</taxon>
        <taxon>Muscomorpha</taxon>
        <taxon>Tephritoidea</taxon>
        <taxon>Tephritidae</taxon>
        <taxon>Ceratitis</taxon>
        <taxon>Ceratitis</taxon>
    </lineage>
</organism>
<dbReference type="SUPFAM" id="SSF52374">
    <property type="entry name" value="Nucleotidylyl transferase"/>
    <property type="match status" value="1"/>
</dbReference>
<keyword evidence="7 9" id="KW-0030">Aminoacyl-tRNA synthetase</keyword>
<dbReference type="PANTHER" id="PTHR42765:SF1">
    <property type="entry name" value="ISOLEUCINE--TRNA LIGASE, MITOCHONDRIAL"/>
    <property type="match status" value="1"/>
</dbReference>
<dbReference type="Gene3D" id="1.10.730.20">
    <property type="match status" value="1"/>
</dbReference>
<keyword evidence="3 9" id="KW-0436">Ligase</keyword>
<dbReference type="Gene3D" id="3.40.50.620">
    <property type="entry name" value="HUPs"/>
    <property type="match status" value="2"/>
</dbReference>
<proteinExistence type="evidence at transcript level"/>
<evidence type="ECO:0000256" key="2">
    <source>
        <dbReference type="ARBA" id="ARBA00013165"/>
    </source>
</evidence>
<evidence type="ECO:0000256" key="7">
    <source>
        <dbReference type="ARBA" id="ARBA00023146"/>
    </source>
</evidence>
<dbReference type="PRINTS" id="PR00984">
    <property type="entry name" value="TRNASYNTHILE"/>
</dbReference>
<dbReference type="EMBL" id="CAJHJT010000034">
    <property type="protein sequence ID" value="CAD7003603.1"/>
    <property type="molecule type" value="Genomic_DNA"/>
</dbReference>
<evidence type="ECO:0000256" key="8">
    <source>
        <dbReference type="ARBA" id="ARBA00032665"/>
    </source>
</evidence>
<dbReference type="InterPro" id="IPR050081">
    <property type="entry name" value="Ile-tRNA_ligase"/>
</dbReference>
<evidence type="ECO:0000256" key="4">
    <source>
        <dbReference type="ARBA" id="ARBA00022741"/>
    </source>
</evidence>
<dbReference type="InterPro" id="IPR014729">
    <property type="entry name" value="Rossmann-like_a/b/a_fold"/>
</dbReference>
<comment type="similarity">
    <text evidence="1 9">Belongs to the class-I aminoacyl-tRNA synthetase family.</text>
</comment>
<dbReference type="InterPro" id="IPR002300">
    <property type="entry name" value="aa-tRNA-synth_Ia"/>
</dbReference>
<dbReference type="GO" id="GO:0032543">
    <property type="term" value="P:mitochondrial translation"/>
    <property type="evidence" value="ECO:0007669"/>
    <property type="project" value="TreeGrafter"/>
</dbReference>
<dbReference type="PANTHER" id="PTHR42765">
    <property type="entry name" value="SOLEUCYL-TRNA SYNTHETASE"/>
    <property type="match status" value="1"/>
</dbReference>
<dbReference type="FunFam" id="3.90.740.10:FF:000009">
    <property type="entry name" value="Isoleucyl-tRNA synthetase 2, mitochondrial"/>
    <property type="match status" value="1"/>
</dbReference>
<dbReference type="KEGG" id="ccat:101452368"/>
<evidence type="ECO:0000256" key="6">
    <source>
        <dbReference type="ARBA" id="ARBA00022917"/>
    </source>
</evidence>
<evidence type="ECO:0000313" key="13">
    <source>
        <dbReference type="EMBL" id="JAB94947.1"/>
    </source>
</evidence>
<evidence type="ECO:0000256" key="5">
    <source>
        <dbReference type="ARBA" id="ARBA00022840"/>
    </source>
</evidence>
<dbReference type="Proteomes" id="UP000606786">
    <property type="component" value="Unassembled WGS sequence"/>
</dbReference>
<dbReference type="SUPFAM" id="SSF47323">
    <property type="entry name" value="Anticodon-binding domain of a subclass of class I aminoacyl-tRNA synthetases"/>
    <property type="match status" value="1"/>
</dbReference>
<evidence type="ECO:0000259" key="11">
    <source>
        <dbReference type="Pfam" id="PF08264"/>
    </source>
</evidence>
<evidence type="ECO:0000259" key="10">
    <source>
        <dbReference type="Pfam" id="PF00133"/>
    </source>
</evidence>
<gene>
    <name evidence="13" type="primary">SYIM</name>
    <name evidence="12" type="ORF">CCAP1982_LOCUS12050</name>
</gene>
<dbReference type="OrthoDB" id="10264412at2759"/>
<dbReference type="InterPro" id="IPR013155">
    <property type="entry name" value="M/V/L/I-tRNA-synth_anticd-bd"/>
</dbReference>
<feature type="domain" description="Methionyl/Valyl/Leucyl/Isoleucyl-tRNA synthetase anticodon-binding" evidence="11">
    <location>
        <begin position="714"/>
        <end position="843"/>
    </location>
</feature>
<dbReference type="PROSITE" id="PS00178">
    <property type="entry name" value="AA_TRNA_LIGASE_I"/>
    <property type="match status" value="1"/>
</dbReference>
<protein>
    <recommendedName>
        <fullName evidence="2">isoleucine--tRNA ligase</fullName>
        <ecNumber evidence="2">6.1.1.5</ecNumber>
    </recommendedName>
    <alternativeName>
        <fullName evidence="8">Isoleucyl-tRNA synthetase</fullName>
    </alternativeName>
</protein>
<keyword evidence="5 9" id="KW-0067">ATP-binding</keyword>